<dbReference type="GO" id="GO:0016020">
    <property type="term" value="C:membrane"/>
    <property type="evidence" value="ECO:0007669"/>
    <property type="project" value="UniProtKB-SubCell"/>
</dbReference>
<feature type="domain" description="Major facilitator superfamily (MFS) profile" evidence="8">
    <location>
        <begin position="17"/>
        <end position="396"/>
    </location>
</feature>
<dbReference type="STRING" id="1839936.SBU_000558"/>
<reference evidence="10 11" key="1">
    <citation type="submission" date="2016-05" db="EMBL/GenBank/DDBJ databases">
        <title>Microbial consortia oxidize butane by reversing methanogenesis.</title>
        <authorList>
            <person name="Laso-Perez R."/>
            <person name="Richter M."/>
            <person name="Wegener G."/>
            <person name="Musat F."/>
        </authorList>
    </citation>
    <scope>NUCLEOTIDE SEQUENCE [LARGE SCALE GENOMIC DNA]</scope>
    <source>
        <strain evidence="10">BOX1</strain>
    </source>
</reference>
<reference evidence="9" key="2">
    <citation type="journal article" date="2020" name="mSystems">
        <title>Genome- and Community-Level Interaction Insights into Carbon Utilization and Element Cycling Functions of Hydrothermarchaeota in Hydrothermal Sediment.</title>
        <authorList>
            <person name="Zhou Z."/>
            <person name="Liu Y."/>
            <person name="Xu W."/>
            <person name="Pan J."/>
            <person name="Luo Z.H."/>
            <person name="Li M."/>
        </authorList>
    </citation>
    <scope>NUCLEOTIDE SEQUENCE [LARGE SCALE GENOMIC DNA]</scope>
    <source>
        <strain evidence="9">HyVt-386</strain>
    </source>
</reference>
<dbReference type="InterPro" id="IPR020846">
    <property type="entry name" value="MFS_dom"/>
</dbReference>
<dbReference type="PRINTS" id="PR01035">
    <property type="entry name" value="TCRTETA"/>
</dbReference>
<evidence type="ECO:0000256" key="3">
    <source>
        <dbReference type="ARBA" id="ARBA00022475"/>
    </source>
</evidence>
<evidence type="ECO:0000259" key="8">
    <source>
        <dbReference type="PROSITE" id="PS50850"/>
    </source>
</evidence>
<dbReference type="Proteomes" id="UP000185779">
    <property type="component" value="Unassembled WGS sequence"/>
</dbReference>
<dbReference type="GO" id="GO:0022857">
    <property type="term" value="F:transmembrane transporter activity"/>
    <property type="evidence" value="ECO:0007669"/>
    <property type="project" value="InterPro"/>
</dbReference>
<dbReference type="Pfam" id="PF05977">
    <property type="entry name" value="MFS_3"/>
    <property type="match status" value="1"/>
</dbReference>
<dbReference type="Proteomes" id="UP000885936">
    <property type="component" value="Unassembled WGS sequence"/>
</dbReference>
<comment type="caution">
    <text evidence="10">The sequence shown here is derived from an EMBL/GenBank/DDBJ whole genome shotgun (WGS) entry which is preliminary data.</text>
</comment>
<keyword evidence="2" id="KW-0813">Transport</keyword>
<feature type="transmembrane region" description="Helical" evidence="7">
    <location>
        <begin position="287"/>
        <end position="305"/>
    </location>
</feature>
<dbReference type="Gene3D" id="1.20.1250.20">
    <property type="entry name" value="MFS general substrate transporter like domains"/>
    <property type="match status" value="2"/>
</dbReference>
<evidence type="ECO:0000256" key="6">
    <source>
        <dbReference type="ARBA" id="ARBA00023136"/>
    </source>
</evidence>
<feature type="transmembrane region" description="Helical" evidence="7">
    <location>
        <begin position="46"/>
        <end position="63"/>
    </location>
</feature>
<dbReference type="InterPro" id="IPR010290">
    <property type="entry name" value="TM_effector"/>
</dbReference>
<dbReference type="CDD" id="cd17325">
    <property type="entry name" value="MFS_MdtG_SLC18_like"/>
    <property type="match status" value="1"/>
</dbReference>
<dbReference type="InterPro" id="IPR001958">
    <property type="entry name" value="Tet-R_TetA/multi-R_MdtG-like"/>
</dbReference>
<keyword evidence="11" id="KW-1185">Reference proteome</keyword>
<feature type="transmembrane region" description="Helical" evidence="7">
    <location>
        <begin position="141"/>
        <end position="163"/>
    </location>
</feature>
<evidence type="ECO:0000313" key="9">
    <source>
        <dbReference type="EMBL" id="HEC57381.1"/>
    </source>
</evidence>
<dbReference type="Pfam" id="PF07690">
    <property type="entry name" value="MFS_1"/>
    <property type="match status" value="1"/>
</dbReference>
<dbReference type="InterPro" id="IPR011701">
    <property type="entry name" value="MFS"/>
</dbReference>
<keyword evidence="6 7" id="KW-0472">Membrane</keyword>
<dbReference type="PANTHER" id="PTHR23518:SF2">
    <property type="entry name" value="MAJOR FACILITATOR SUPERFAMILY TRANSPORTER"/>
    <property type="match status" value="1"/>
</dbReference>
<gene>
    <name evidence="9" type="ORF">ENI32_05820</name>
    <name evidence="10" type="ORF">SBU_000558</name>
</gene>
<evidence type="ECO:0000256" key="5">
    <source>
        <dbReference type="ARBA" id="ARBA00022989"/>
    </source>
</evidence>
<organism evidence="10 11">
    <name type="scientific">Candidatus Syntropharchaeum butanivorans</name>
    <dbReference type="NCBI Taxonomy" id="1839936"/>
    <lineage>
        <taxon>Archaea</taxon>
        <taxon>Methanobacteriati</taxon>
        <taxon>Methanobacteriota</taxon>
        <taxon>Stenosarchaea group</taxon>
        <taxon>Methanomicrobia</taxon>
        <taxon>Methanosarcinales</taxon>
        <taxon>ANME-2 cluster</taxon>
        <taxon>Candidatus Syntropharchaeum</taxon>
    </lineage>
</organism>
<evidence type="ECO:0000256" key="1">
    <source>
        <dbReference type="ARBA" id="ARBA00004141"/>
    </source>
</evidence>
<proteinExistence type="predicted"/>
<keyword evidence="5 7" id="KW-1133">Transmembrane helix</keyword>
<dbReference type="PROSITE" id="PS50850">
    <property type="entry name" value="MFS"/>
    <property type="match status" value="1"/>
</dbReference>
<feature type="transmembrane region" description="Helical" evidence="7">
    <location>
        <begin position="254"/>
        <end position="275"/>
    </location>
</feature>
<evidence type="ECO:0000313" key="11">
    <source>
        <dbReference type="Proteomes" id="UP000185779"/>
    </source>
</evidence>
<feature type="transmembrane region" description="Helical" evidence="7">
    <location>
        <begin position="222"/>
        <end position="242"/>
    </location>
</feature>
<feature type="transmembrane region" description="Helical" evidence="7">
    <location>
        <begin position="83"/>
        <end position="100"/>
    </location>
</feature>
<keyword evidence="4 7" id="KW-0812">Transmembrane</keyword>
<feature type="transmembrane region" description="Helical" evidence="7">
    <location>
        <begin position="373"/>
        <end position="390"/>
    </location>
</feature>
<feature type="transmembrane region" description="Helical" evidence="7">
    <location>
        <begin position="106"/>
        <end position="129"/>
    </location>
</feature>
<dbReference type="PANTHER" id="PTHR23518">
    <property type="entry name" value="C-METHYLTRANSFERASE"/>
    <property type="match status" value="1"/>
</dbReference>
<feature type="transmembrane region" description="Helical" evidence="7">
    <location>
        <begin position="169"/>
        <end position="190"/>
    </location>
</feature>
<dbReference type="EMBL" id="LYOR01000002">
    <property type="protein sequence ID" value="OFV66591.1"/>
    <property type="molecule type" value="Genomic_DNA"/>
</dbReference>
<evidence type="ECO:0000256" key="4">
    <source>
        <dbReference type="ARBA" id="ARBA00022692"/>
    </source>
</evidence>
<accession>A0A1F2P7C6</accession>
<evidence type="ECO:0000256" key="2">
    <source>
        <dbReference type="ARBA" id="ARBA00022448"/>
    </source>
</evidence>
<protein>
    <submittedName>
        <fullName evidence="9">MFS transporter</fullName>
    </submittedName>
    <submittedName>
        <fullName evidence="10">Major facilitator superfamily MFS-1</fullName>
    </submittedName>
</protein>
<comment type="subcellular location">
    <subcellularLocation>
        <location evidence="1">Membrane</location>
        <topology evidence="1">Multi-pass membrane protein</topology>
    </subcellularLocation>
</comment>
<dbReference type="SUPFAM" id="SSF103473">
    <property type="entry name" value="MFS general substrate transporter"/>
    <property type="match status" value="1"/>
</dbReference>
<name>A0A1F2P7C6_9EURY</name>
<dbReference type="EMBL" id="DRIE01000099">
    <property type="protein sequence ID" value="HEC57381.1"/>
    <property type="molecule type" value="Genomic_DNA"/>
</dbReference>
<evidence type="ECO:0000256" key="7">
    <source>
        <dbReference type="SAM" id="Phobius"/>
    </source>
</evidence>
<evidence type="ECO:0000313" key="10">
    <source>
        <dbReference type="EMBL" id="OFV66591.1"/>
    </source>
</evidence>
<dbReference type="AlphaFoldDB" id="A0A1F2P7C6"/>
<dbReference type="InterPro" id="IPR036259">
    <property type="entry name" value="MFS_trans_sf"/>
</dbReference>
<sequence>MKGWVMRARENEGLFFTVLLFSIAIFLFCLAQGAVSAVYPSYLKSFVLKAHLVGLLAALVYIIQLPVSGPVGALSDTTGRKKLLIVSLSAFAGVEVLYFINHHLIALILLQLLVGLLMVTVFVSSEAFIRDISPPEKRGEIRSFFGTWVTAGYLIGPVIGGWIGNTYSIRIPFLLSAAFMLLSLLLLSGLRDDRSHGNKASMRDRVSLLGPVRRFFSLGEEICYLSLSAIVLYFWYATKWIYAPLYLLHLGYDLSIVGIWLGASLLPLIILQIPAGILGDRIGKDRVIMGGIIISSIFIAPLGFISSLNGLILAILIISSGSAMIEPLINARITDIIPKESYGEYSGVFEGTKILGCILGPVVTGFIVELAGFRYAFVPSAILFFLLIMGRGRIRA</sequence>
<keyword evidence="3" id="KW-1003">Cell membrane</keyword>